<feature type="transmembrane region" description="Helical" evidence="7">
    <location>
        <begin position="133"/>
        <end position="155"/>
    </location>
</feature>
<feature type="region of interest" description="Disordered" evidence="6">
    <location>
        <begin position="1"/>
        <end position="30"/>
    </location>
</feature>
<evidence type="ECO:0000256" key="7">
    <source>
        <dbReference type="SAM" id="Phobius"/>
    </source>
</evidence>
<feature type="domain" description="Cytochrome b561 bacterial/Ni-hydrogenase" evidence="8">
    <location>
        <begin position="46"/>
        <end position="218"/>
    </location>
</feature>
<feature type="transmembrane region" description="Helical" evidence="7">
    <location>
        <begin position="48"/>
        <end position="67"/>
    </location>
</feature>
<dbReference type="PANTHER" id="PTHR30485:SF2">
    <property type="entry name" value="BLL0597 PROTEIN"/>
    <property type="match status" value="1"/>
</dbReference>
<dbReference type="SUPFAM" id="SSF81342">
    <property type="entry name" value="Transmembrane di-heme cytochromes"/>
    <property type="match status" value="1"/>
</dbReference>
<keyword evidence="4 7" id="KW-1133">Transmembrane helix</keyword>
<keyword evidence="3 7" id="KW-0812">Transmembrane</keyword>
<evidence type="ECO:0000256" key="2">
    <source>
        <dbReference type="ARBA" id="ARBA00022475"/>
    </source>
</evidence>
<reference evidence="9 10" key="1">
    <citation type="submission" date="2020-08" db="EMBL/GenBank/DDBJ databases">
        <authorList>
            <person name="Liu G."/>
            <person name="Sun C."/>
        </authorList>
    </citation>
    <scope>NUCLEOTIDE SEQUENCE [LARGE SCALE GENOMIC DNA]</scope>
    <source>
        <strain evidence="9 10">OT19</strain>
    </source>
</reference>
<evidence type="ECO:0000256" key="6">
    <source>
        <dbReference type="SAM" id="MobiDB-lite"/>
    </source>
</evidence>
<proteinExistence type="predicted"/>
<dbReference type="InterPro" id="IPR011577">
    <property type="entry name" value="Cyt_b561_bac/Ni-Hgenase"/>
</dbReference>
<dbReference type="AlphaFoldDB" id="A0A7G6VRD7"/>
<dbReference type="EMBL" id="CP060052">
    <property type="protein sequence ID" value="QNE04302.1"/>
    <property type="molecule type" value="Genomic_DNA"/>
</dbReference>
<dbReference type="Gene3D" id="1.20.950.20">
    <property type="entry name" value="Transmembrane di-heme cytochromes, Chain C"/>
    <property type="match status" value="1"/>
</dbReference>
<evidence type="ECO:0000256" key="4">
    <source>
        <dbReference type="ARBA" id="ARBA00022989"/>
    </source>
</evidence>
<evidence type="ECO:0000313" key="9">
    <source>
        <dbReference type="EMBL" id="QNE04302.1"/>
    </source>
</evidence>
<feature type="transmembrane region" description="Helical" evidence="7">
    <location>
        <begin position="185"/>
        <end position="206"/>
    </location>
</feature>
<dbReference type="PANTHER" id="PTHR30485">
    <property type="entry name" value="NI/FE-HYDROGENASE 1 B-TYPE CYTOCHROME SUBUNIT"/>
    <property type="match status" value="1"/>
</dbReference>
<gene>
    <name evidence="9" type="ORF">H4O24_09910</name>
</gene>
<dbReference type="Pfam" id="PF01292">
    <property type="entry name" value="Ni_hydr_CYTB"/>
    <property type="match status" value="1"/>
</dbReference>
<dbReference type="Proteomes" id="UP000515297">
    <property type="component" value="Chromosome"/>
</dbReference>
<sequence>MPRRCRPRSRSWAEPARTATTSSASTKIDRAGPVGRDNVIGRVKLWDLPVRICHWGFVLLIPAMWWTAENHEMGWHTRLGLLLLAQVVFRILWGFVGSSTARFRGFLRGPGAVLRYFGSLRGSHVPIVGHNPAGGWSVIALLGAMVLQLGMGLFAGDPYDGATGPLNDLVGVMTADTLTEWHENFFWVLVALIALHVLAIVLYLAIRRDNLVGPMITGSRAMAGDARGMAAVPAWRALACLLLAFAFAGWIWAGAPPF</sequence>
<evidence type="ECO:0000256" key="3">
    <source>
        <dbReference type="ARBA" id="ARBA00022692"/>
    </source>
</evidence>
<evidence type="ECO:0000259" key="8">
    <source>
        <dbReference type="Pfam" id="PF01292"/>
    </source>
</evidence>
<dbReference type="GO" id="GO:0009055">
    <property type="term" value="F:electron transfer activity"/>
    <property type="evidence" value="ECO:0007669"/>
    <property type="project" value="InterPro"/>
</dbReference>
<dbReference type="InterPro" id="IPR016174">
    <property type="entry name" value="Di-haem_cyt_TM"/>
</dbReference>
<keyword evidence="5 7" id="KW-0472">Membrane</keyword>
<evidence type="ECO:0000256" key="1">
    <source>
        <dbReference type="ARBA" id="ARBA00004651"/>
    </source>
</evidence>
<organism evidence="9 10">
    <name type="scientific">Croceicoccus marinus</name>
    <dbReference type="NCBI Taxonomy" id="450378"/>
    <lineage>
        <taxon>Bacteria</taxon>
        <taxon>Pseudomonadati</taxon>
        <taxon>Pseudomonadota</taxon>
        <taxon>Alphaproteobacteria</taxon>
        <taxon>Sphingomonadales</taxon>
        <taxon>Erythrobacteraceae</taxon>
        <taxon>Croceicoccus</taxon>
    </lineage>
</organism>
<protein>
    <submittedName>
        <fullName evidence="9">Cytochrome b/b6 domain-containing protein</fullName>
    </submittedName>
</protein>
<evidence type="ECO:0000313" key="10">
    <source>
        <dbReference type="Proteomes" id="UP000515297"/>
    </source>
</evidence>
<feature type="compositionally biased region" description="Low complexity" evidence="6">
    <location>
        <begin position="16"/>
        <end position="26"/>
    </location>
</feature>
<comment type="subcellular location">
    <subcellularLocation>
        <location evidence="1">Cell membrane</location>
        <topology evidence="1">Multi-pass membrane protein</topology>
    </subcellularLocation>
</comment>
<feature type="transmembrane region" description="Helical" evidence="7">
    <location>
        <begin position="79"/>
        <end position="98"/>
    </location>
</feature>
<name>A0A7G6VRD7_9SPHN</name>
<keyword evidence="2" id="KW-1003">Cell membrane</keyword>
<dbReference type="GO" id="GO:0020037">
    <property type="term" value="F:heme binding"/>
    <property type="evidence" value="ECO:0007669"/>
    <property type="project" value="TreeGrafter"/>
</dbReference>
<dbReference type="GO" id="GO:0005886">
    <property type="term" value="C:plasma membrane"/>
    <property type="evidence" value="ECO:0007669"/>
    <property type="project" value="UniProtKB-SubCell"/>
</dbReference>
<evidence type="ECO:0000256" key="5">
    <source>
        <dbReference type="ARBA" id="ARBA00023136"/>
    </source>
</evidence>
<feature type="transmembrane region" description="Helical" evidence="7">
    <location>
        <begin position="234"/>
        <end position="253"/>
    </location>
</feature>
<dbReference type="GO" id="GO:0022904">
    <property type="term" value="P:respiratory electron transport chain"/>
    <property type="evidence" value="ECO:0007669"/>
    <property type="project" value="InterPro"/>
</dbReference>
<accession>A0A7G6VRD7</accession>
<dbReference type="InterPro" id="IPR051542">
    <property type="entry name" value="Hydrogenase_cytochrome"/>
</dbReference>